<evidence type="ECO:0000313" key="1">
    <source>
        <dbReference type="EMBL" id="MPN17834.1"/>
    </source>
</evidence>
<dbReference type="AlphaFoldDB" id="A0A645G120"/>
<proteinExistence type="predicted"/>
<sequence length="143" mass="15806">MVKLVEKLHDLRAGLLVAVPGRLVGQYHRRIGDKRARDGDPLLLTAGKLVGLPLSQMGNLHKFQGSCNLGINLLFRQLASLQSVPYIFLDSEMGKNCVVLKQHTDVPHMCRQIVNQIITEIELTAFNGIKARNHTKQCGLATA</sequence>
<comment type="caution">
    <text evidence="1">The sequence shown here is derived from an EMBL/GenBank/DDBJ whole genome shotgun (WGS) entry which is preliminary data.</text>
</comment>
<dbReference type="AntiFam" id="ANF00142">
    <property type="entry name" value="Shadow ORF (opposite yadG)"/>
</dbReference>
<dbReference type="AntiFam" id="ANF00095">
    <property type="entry name" value="Shadow ORF (opposite ABC transporters)"/>
</dbReference>
<reference evidence="1" key="1">
    <citation type="submission" date="2019-08" db="EMBL/GenBank/DDBJ databases">
        <authorList>
            <person name="Kucharzyk K."/>
            <person name="Murdoch R.W."/>
            <person name="Higgins S."/>
            <person name="Loffler F."/>
        </authorList>
    </citation>
    <scope>NUCLEOTIDE SEQUENCE</scope>
</reference>
<dbReference type="EMBL" id="VSSQ01065037">
    <property type="protein sequence ID" value="MPN17834.1"/>
    <property type="molecule type" value="Genomic_DNA"/>
</dbReference>
<gene>
    <name evidence="1" type="ORF">SDC9_165189</name>
</gene>
<organism evidence="1">
    <name type="scientific">bioreactor metagenome</name>
    <dbReference type="NCBI Taxonomy" id="1076179"/>
    <lineage>
        <taxon>unclassified sequences</taxon>
        <taxon>metagenomes</taxon>
        <taxon>ecological metagenomes</taxon>
    </lineage>
</organism>
<accession>A0A645G120</accession>
<name>A0A645G120_9ZZZZ</name>
<protein>
    <submittedName>
        <fullName evidence="1">Uncharacterized protein</fullName>
    </submittedName>
</protein>